<accession>W7TPC0</accession>
<feature type="compositionally biased region" description="Basic and acidic residues" evidence="1">
    <location>
        <begin position="200"/>
        <end position="214"/>
    </location>
</feature>
<dbReference type="EMBL" id="AZIL01000227">
    <property type="protein sequence ID" value="EWM28940.1"/>
    <property type="molecule type" value="Genomic_DNA"/>
</dbReference>
<dbReference type="AlphaFoldDB" id="W7TPC0"/>
<feature type="compositionally biased region" description="Gly residues" evidence="1">
    <location>
        <begin position="224"/>
        <end position="236"/>
    </location>
</feature>
<feature type="compositionally biased region" description="Basic and acidic residues" evidence="1">
    <location>
        <begin position="257"/>
        <end position="270"/>
    </location>
</feature>
<evidence type="ECO:0000313" key="3">
    <source>
        <dbReference type="Proteomes" id="UP000019335"/>
    </source>
</evidence>
<evidence type="ECO:0000313" key="2">
    <source>
        <dbReference type="EMBL" id="EWM28940.1"/>
    </source>
</evidence>
<evidence type="ECO:0000256" key="1">
    <source>
        <dbReference type="SAM" id="MobiDB-lite"/>
    </source>
</evidence>
<gene>
    <name evidence="2" type="ORF">Naga_100347g1</name>
</gene>
<reference evidence="2 3" key="1">
    <citation type="journal article" date="2014" name="Mol. Plant">
        <title>Chromosome Scale Genome Assembly and Transcriptome Profiling of Nannochloropsis gaditana in Nitrogen Depletion.</title>
        <authorList>
            <person name="Corteggiani Carpinelli E."/>
            <person name="Telatin A."/>
            <person name="Vitulo N."/>
            <person name="Forcato C."/>
            <person name="D'Angelo M."/>
            <person name="Schiavon R."/>
            <person name="Vezzi A."/>
            <person name="Giacometti G.M."/>
            <person name="Morosinotto T."/>
            <person name="Valle G."/>
        </authorList>
    </citation>
    <scope>NUCLEOTIDE SEQUENCE [LARGE SCALE GENOMIC DNA]</scope>
    <source>
        <strain evidence="2 3">B-31</strain>
    </source>
</reference>
<protein>
    <submittedName>
        <fullName evidence="2">Uncharacterized protein</fullName>
    </submittedName>
</protein>
<comment type="caution">
    <text evidence="2">The sequence shown here is derived from an EMBL/GenBank/DDBJ whole genome shotgun (WGS) entry which is preliminary data.</text>
</comment>
<proteinExistence type="predicted"/>
<feature type="region of interest" description="Disordered" evidence="1">
    <location>
        <begin position="145"/>
        <end position="275"/>
    </location>
</feature>
<keyword evidence="3" id="KW-1185">Reference proteome</keyword>
<dbReference type="Proteomes" id="UP000019335">
    <property type="component" value="Chromosome 3"/>
</dbReference>
<feature type="region of interest" description="Disordered" evidence="1">
    <location>
        <begin position="97"/>
        <end position="122"/>
    </location>
</feature>
<dbReference type="OrthoDB" id="10409303at2759"/>
<name>W7TPC0_9STRA</name>
<organism evidence="2 3">
    <name type="scientific">Nannochloropsis gaditana</name>
    <dbReference type="NCBI Taxonomy" id="72520"/>
    <lineage>
        <taxon>Eukaryota</taxon>
        <taxon>Sar</taxon>
        <taxon>Stramenopiles</taxon>
        <taxon>Ochrophyta</taxon>
        <taxon>Eustigmatophyceae</taxon>
        <taxon>Eustigmatales</taxon>
        <taxon>Monodopsidaceae</taxon>
        <taxon>Nannochloropsis</taxon>
    </lineage>
</organism>
<sequence length="529" mass="57445">MSLPCKEDVKYGGFANENRLKQHQSAYDITEENIDTEDPQELWLSTKRVLIQLSGEPQRQARQEIDSPLPSTLVIPSFSSPLTESCIESNDSLFADVSPQAQRGGGRKVKGGEKGEEESCLPVSGRLTSELVKAPDPQHECLFAPQWASDSTGPPAKKPPSYLPASSPGTVRETWWMKGPASDSTEAEAEESLTRRLRQRKQEMMKKQESEGKVTEGSPLGDGELSGGKGKLGSGQGKAAAGSSLPQVGALCNSQSVEERGSGPERHEQRGQGQMIRPPRIVSPLATLAEPRHRLPEHAVSVVPHAPPPSSSRVVARAGGPFGCHGFFHCSGRPILGYDKLCISPWKAQAVTYEITLKLPKKVSSSTLEAPARPLLPSSASPLALSRVTSAMTSTHVAVKRYSELLSLHHLWCEQGLVPPAAKKKFPPKRRIMFMGAGSVRHRRLNSRDAGAWKTTGEDSLRGTPAAQPISRACQDRARALQDYFEALLELTKEGDMECKGGWEGRRAVKVGKVVKSPLFWMLFGSSVT</sequence>